<proteinExistence type="predicted"/>
<feature type="compositionally biased region" description="Polar residues" evidence="1">
    <location>
        <begin position="1"/>
        <end position="14"/>
    </location>
</feature>
<protein>
    <submittedName>
        <fullName evidence="2">Uncharacterized protein</fullName>
    </submittedName>
</protein>
<evidence type="ECO:0000313" key="3">
    <source>
        <dbReference type="Proteomes" id="UP000594008"/>
    </source>
</evidence>
<dbReference type="Proteomes" id="UP000594008">
    <property type="component" value="Chromosome"/>
</dbReference>
<evidence type="ECO:0000313" key="2">
    <source>
        <dbReference type="EMBL" id="QOV46255.1"/>
    </source>
</evidence>
<accession>A0A7M2TEA4</accession>
<dbReference type="EMBL" id="CP063374">
    <property type="protein sequence ID" value="QOV46255.1"/>
    <property type="molecule type" value="Genomic_DNA"/>
</dbReference>
<dbReference type="AlphaFoldDB" id="A0A7M2TEA4"/>
<reference evidence="2 3" key="1">
    <citation type="submission" date="2020-10" db="EMBL/GenBank/DDBJ databases">
        <title>Streptomyces chromofuscus complate genome analysis.</title>
        <authorList>
            <person name="Anwar N."/>
        </authorList>
    </citation>
    <scope>NUCLEOTIDE SEQUENCE [LARGE SCALE GENOMIC DNA]</scope>
    <source>
        <strain evidence="2 3">DSM 40273</strain>
    </source>
</reference>
<dbReference type="KEGG" id="schf:IPT68_10280"/>
<name>A0A7M2TEA4_STRCW</name>
<feature type="region of interest" description="Disordered" evidence="1">
    <location>
        <begin position="1"/>
        <end position="20"/>
    </location>
</feature>
<keyword evidence="3" id="KW-1185">Reference proteome</keyword>
<dbReference type="RefSeq" id="WP_189696955.1">
    <property type="nucleotide sequence ID" value="NZ_BMTA01000003.1"/>
</dbReference>
<evidence type="ECO:0000256" key="1">
    <source>
        <dbReference type="SAM" id="MobiDB-lite"/>
    </source>
</evidence>
<sequence>MSIDSYNRGSQQYTGVIDDEGDISVGMRTLQPDPGSYTWSNLSDNANAPDNACDITVSEQGNTLNVQVITTTGTVVETFCNVPGNELECTAPWTAVTPQPPA</sequence>
<gene>
    <name evidence="2" type="ORF">IPT68_10280</name>
</gene>
<organism evidence="2 3">
    <name type="scientific">Streptomyces chromofuscus</name>
    <dbReference type="NCBI Taxonomy" id="42881"/>
    <lineage>
        <taxon>Bacteria</taxon>
        <taxon>Bacillati</taxon>
        <taxon>Actinomycetota</taxon>
        <taxon>Actinomycetes</taxon>
        <taxon>Kitasatosporales</taxon>
        <taxon>Streptomycetaceae</taxon>
        <taxon>Streptomyces</taxon>
    </lineage>
</organism>